<comment type="caution">
    <text evidence="2">The sequence shown here is derived from an EMBL/GenBank/DDBJ whole genome shotgun (WGS) entry which is preliminary data.</text>
</comment>
<dbReference type="InterPro" id="IPR011676">
    <property type="entry name" value="DUF1618"/>
</dbReference>
<protein>
    <recommendedName>
        <fullName evidence="1">DUF1618 domain-containing protein</fullName>
    </recommendedName>
</protein>
<feature type="domain" description="DUF1618" evidence="1">
    <location>
        <begin position="259"/>
        <end position="421"/>
    </location>
</feature>
<accession>A0A5J9U8C1</accession>
<sequence length="473" mass="53365">MATPNKSGFSLQDATLHPPVLSADDDDDGEIPWVLVDEHAYVADCRNATTAFATTWDNKDIQVTFCLARPPRVSYICVFCPGREHNEFPLEPKIIAMTEDLVLLRIIVSSKWHVFEDMDYYIYQAADRAAGGGPSLKRLPRPPQPYKFDSPNAGILRCGTSYKQRHEEQNSRFVLRRPDRDITDDDDFYVVAGLCTAHYPEPGEFVLCHYNSKVPTRWNTDTVCVSLNKQQRIQHGCYLCHGNYKVIAIGGDAGTMGFVDLWRGIIFCDVLRVVQGFKPIPPLGYVALPPPLVPDLVPRGDARLSRDIAVVEGDEGRIIKYVQLVIESKPSEGLEGSSVIEGWMSETWKIPVSASCTYSENSWVRDCRCESSHILVDDSNPHFELLPKVLVDHEGKPLPPFKKLDIRQPTLNLHGDDGIVYFMVKKNREDPKAWVVAVDMRKNALQEVAKFAADRTVVVTFAYVHSRISKYLR</sequence>
<dbReference type="AlphaFoldDB" id="A0A5J9U8C1"/>
<evidence type="ECO:0000259" key="1">
    <source>
        <dbReference type="Pfam" id="PF07762"/>
    </source>
</evidence>
<proteinExistence type="predicted"/>
<evidence type="ECO:0000313" key="2">
    <source>
        <dbReference type="EMBL" id="TVU19577.1"/>
    </source>
</evidence>
<dbReference type="PANTHER" id="PTHR33074">
    <property type="entry name" value="EXPRESSED PROTEIN-RELATED"/>
    <property type="match status" value="1"/>
</dbReference>
<organism evidence="2 3">
    <name type="scientific">Eragrostis curvula</name>
    <name type="common">weeping love grass</name>
    <dbReference type="NCBI Taxonomy" id="38414"/>
    <lineage>
        <taxon>Eukaryota</taxon>
        <taxon>Viridiplantae</taxon>
        <taxon>Streptophyta</taxon>
        <taxon>Embryophyta</taxon>
        <taxon>Tracheophyta</taxon>
        <taxon>Spermatophyta</taxon>
        <taxon>Magnoliopsida</taxon>
        <taxon>Liliopsida</taxon>
        <taxon>Poales</taxon>
        <taxon>Poaceae</taxon>
        <taxon>PACMAD clade</taxon>
        <taxon>Chloridoideae</taxon>
        <taxon>Eragrostideae</taxon>
        <taxon>Eragrostidinae</taxon>
        <taxon>Eragrostis</taxon>
    </lineage>
</organism>
<dbReference type="Gramene" id="TVU19577">
    <property type="protein sequence ID" value="TVU19577"/>
    <property type="gene ID" value="EJB05_35733"/>
</dbReference>
<dbReference type="PANTHER" id="PTHR33074:SF139">
    <property type="entry name" value="OS09G0567000 PROTEIN"/>
    <property type="match status" value="1"/>
</dbReference>
<dbReference type="Pfam" id="PF07762">
    <property type="entry name" value="DUF1618"/>
    <property type="match status" value="1"/>
</dbReference>
<dbReference type="EMBL" id="RWGY01000029">
    <property type="protein sequence ID" value="TVU19577.1"/>
    <property type="molecule type" value="Genomic_DNA"/>
</dbReference>
<gene>
    <name evidence="2" type="ORF">EJB05_35733</name>
</gene>
<name>A0A5J9U8C1_9POAL</name>
<dbReference type="OrthoDB" id="681064at2759"/>
<feature type="non-terminal residue" evidence="2">
    <location>
        <position position="1"/>
    </location>
</feature>
<reference evidence="2 3" key="1">
    <citation type="journal article" date="2019" name="Sci. Rep.">
        <title>A high-quality genome of Eragrostis curvula grass provides insights into Poaceae evolution and supports new strategies to enhance forage quality.</title>
        <authorList>
            <person name="Carballo J."/>
            <person name="Santos B.A.C.M."/>
            <person name="Zappacosta D."/>
            <person name="Garbus I."/>
            <person name="Selva J.P."/>
            <person name="Gallo C.A."/>
            <person name="Diaz A."/>
            <person name="Albertini E."/>
            <person name="Caccamo M."/>
            <person name="Echenique V."/>
        </authorList>
    </citation>
    <scope>NUCLEOTIDE SEQUENCE [LARGE SCALE GENOMIC DNA]</scope>
    <source>
        <strain evidence="3">cv. Victoria</strain>
        <tissue evidence="2">Leaf</tissue>
    </source>
</reference>
<dbReference type="Proteomes" id="UP000324897">
    <property type="component" value="Chromosome 7"/>
</dbReference>
<evidence type="ECO:0000313" key="3">
    <source>
        <dbReference type="Proteomes" id="UP000324897"/>
    </source>
</evidence>
<keyword evidence="3" id="KW-1185">Reference proteome</keyword>